<dbReference type="EMBL" id="JAGMWT010000005">
    <property type="protein sequence ID" value="KAH7128262.1"/>
    <property type="molecule type" value="Genomic_DNA"/>
</dbReference>
<dbReference type="InterPro" id="IPR006710">
    <property type="entry name" value="Glyco_hydro_43"/>
</dbReference>
<keyword evidence="3 6" id="KW-0326">Glycosidase</keyword>
<dbReference type="GO" id="GO:0004553">
    <property type="term" value="F:hydrolase activity, hydrolyzing O-glycosyl compounds"/>
    <property type="evidence" value="ECO:0007669"/>
    <property type="project" value="InterPro"/>
</dbReference>
<evidence type="ECO:0000313" key="9">
    <source>
        <dbReference type="Proteomes" id="UP000700596"/>
    </source>
</evidence>
<evidence type="ECO:0000256" key="4">
    <source>
        <dbReference type="PIRSR" id="PIRSR606710-1"/>
    </source>
</evidence>
<dbReference type="OrthoDB" id="2139957at2759"/>
<dbReference type="Pfam" id="PF04616">
    <property type="entry name" value="Glyco_hydro_43"/>
    <property type="match status" value="1"/>
</dbReference>
<dbReference type="GO" id="GO:0005975">
    <property type="term" value="P:carbohydrate metabolic process"/>
    <property type="evidence" value="ECO:0007669"/>
    <property type="project" value="InterPro"/>
</dbReference>
<evidence type="ECO:0000256" key="1">
    <source>
        <dbReference type="ARBA" id="ARBA00009865"/>
    </source>
</evidence>
<dbReference type="SUPFAM" id="SSF75005">
    <property type="entry name" value="Arabinanase/levansucrase/invertase"/>
    <property type="match status" value="1"/>
</dbReference>
<keyword evidence="2 6" id="KW-0378">Hydrolase</keyword>
<dbReference type="SUPFAM" id="SSF49899">
    <property type="entry name" value="Concanavalin A-like lectins/glucanases"/>
    <property type="match status" value="1"/>
</dbReference>
<feature type="active site" description="Proton acceptor" evidence="4">
    <location>
        <position position="23"/>
    </location>
</feature>
<dbReference type="InterPro" id="IPR013320">
    <property type="entry name" value="ConA-like_dom_sf"/>
</dbReference>
<feature type="domain" description="Beta-xylosidase C-terminal Concanavalin A-like" evidence="7">
    <location>
        <begin position="338"/>
        <end position="538"/>
    </location>
</feature>
<dbReference type="Gene3D" id="2.115.10.20">
    <property type="entry name" value="Glycosyl hydrolase domain, family 43"/>
    <property type="match status" value="1"/>
</dbReference>
<dbReference type="InterPro" id="IPR051795">
    <property type="entry name" value="Glycosyl_Hydrlase_43"/>
</dbReference>
<protein>
    <submittedName>
        <fullName evidence="8">Glycosyl hydrolase</fullName>
    </submittedName>
</protein>
<evidence type="ECO:0000313" key="8">
    <source>
        <dbReference type="EMBL" id="KAH7128262.1"/>
    </source>
</evidence>
<dbReference type="PANTHER" id="PTHR42812">
    <property type="entry name" value="BETA-XYLOSIDASE"/>
    <property type="match status" value="1"/>
</dbReference>
<comment type="caution">
    <text evidence="8">The sequence shown here is derived from an EMBL/GenBank/DDBJ whole genome shotgun (WGS) entry which is preliminary data.</text>
</comment>
<dbReference type="InterPro" id="IPR023296">
    <property type="entry name" value="Glyco_hydro_beta-prop_sf"/>
</dbReference>
<dbReference type="Pfam" id="PF17851">
    <property type="entry name" value="GH43_C2"/>
    <property type="match status" value="1"/>
</dbReference>
<dbReference type="CDD" id="cd18617">
    <property type="entry name" value="GH43_XynB-like"/>
    <property type="match status" value="1"/>
</dbReference>
<gene>
    <name evidence="8" type="ORF">B0J11DRAFT_265738</name>
</gene>
<dbReference type="AlphaFoldDB" id="A0A9P9E099"/>
<accession>A0A9P9E099</accession>
<feature type="site" description="Important for catalytic activity, responsible for pKa modulation of the active site Glu and correct orientation of both the proton donor and substrate" evidence="5">
    <location>
        <position position="141"/>
    </location>
</feature>
<keyword evidence="9" id="KW-1185">Reference proteome</keyword>
<feature type="active site" description="Proton donor" evidence="4">
    <location>
        <position position="202"/>
    </location>
</feature>
<evidence type="ECO:0000256" key="6">
    <source>
        <dbReference type="RuleBase" id="RU361187"/>
    </source>
</evidence>
<sequence>MERQTPLATGSFVNPTLIGFNPDPSVIRVGEDFFCVTSTFEYFPGAPIYHSKDLIQWTLIGHALNRKSQLDIRTPEPGGGVWATTIRYHQNTFYIITSAFDRYRPQVDDRVWPRGFYVKTTDIWDDNTWSDPVYFDQVGFDHDLFWDDDGTVYLSSTYRKVDRSPNSKLKDFAIHVSTVDLEKGALTCAPKLVRESPSGVAEGSHLFKINGYYYLFTAEGGTESGHCEYVSRSRKSPFGPWEQAPNNPLWRNTSDDEVQNTGHCDLVQDSQGQWWAMCLGVRPRKQDGEWRTSVFGRESMLMPVRWQDDWPVFNEGNPVTLEMSGPGAYVLPEKKYWRDDFTGEEISLGWYRKNTPIKEDFSLSAPPGNLTLFGGPYTLSIPTSPTLLLRKQTHQNVVWRTELDFHPDSPRVEAGTVVWWNYSCFASIGIRLRQKDGQNQRIVRFTPPAGTLQSKDIVLSTHGNVVLAIECRENHYSFSVQEKDGSTDEKQNLGQVNTQIMTRSPEVGQPFTGMMLGLYSFGELEPVFTPAHFAFAEFDTVS</sequence>
<name>A0A9P9E099_9PLEO</name>
<dbReference type="PANTHER" id="PTHR42812:SF16">
    <property type="entry name" value="HYDROLASE, PUTATIVE (AFU_ORTHOLOGUE AFUA_7G06110)-RELATED"/>
    <property type="match status" value="1"/>
</dbReference>
<dbReference type="InterPro" id="IPR041542">
    <property type="entry name" value="GH43_C2"/>
</dbReference>
<reference evidence="8" key="1">
    <citation type="journal article" date="2021" name="Nat. Commun.">
        <title>Genetic determinants of endophytism in the Arabidopsis root mycobiome.</title>
        <authorList>
            <person name="Mesny F."/>
            <person name="Miyauchi S."/>
            <person name="Thiergart T."/>
            <person name="Pickel B."/>
            <person name="Atanasova L."/>
            <person name="Karlsson M."/>
            <person name="Huettel B."/>
            <person name="Barry K.W."/>
            <person name="Haridas S."/>
            <person name="Chen C."/>
            <person name="Bauer D."/>
            <person name="Andreopoulos W."/>
            <person name="Pangilinan J."/>
            <person name="LaButti K."/>
            <person name="Riley R."/>
            <person name="Lipzen A."/>
            <person name="Clum A."/>
            <person name="Drula E."/>
            <person name="Henrissat B."/>
            <person name="Kohler A."/>
            <person name="Grigoriev I.V."/>
            <person name="Martin F.M."/>
            <person name="Hacquard S."/>
        </authorList>
    </citation>
    <scope>NUCLEOTIDE SEQUENCE</scope>
    <source>
        <strain evidence="8">MPI-CAGE-CH-0243</strain>
    </source>
</reference>
<comment type="similarity">
    <text evidence="1 6">Belongs to the glycosyl hydrolase 43 family.</text>
</comment>
<proteinExistence type="inferred from homology"/>
<evidence type="ECO:0000259" key="7">
    <source>
        <dbReference type="Pfam" id="PF17851"/>
    </source>
</evidence>
<dbReference type="Gene3D" id="2.60.120.200">
    <property type="match status" value="1"/>
</dbReference>
<organism evidence="8 9">
    <name type="scientific">Dendryphion nanum</name>
    <dbReference type="NCBI Taxonomy" id="256645"/>
    <lineage>
        <taxon>Eukaryota</taxon>
        <taxon>Fungi</taxon>
        <taxon>Dikarya</taxon>
        <taxon>Ascomycota</taxon>
        <taxon>Pezizomycotina</taxon>
        <taxon>Dothideomycetes</taxon>
        <taxon>Pleosporomycetidae</taxon>
        <taxon>Pleosporales</taxon>
        <taxon>Torulaceae</taxon>
        <taxon>Dendryphion</taxon>
    </lineage>
</organism>
<evidence type="ECO:0000256" key="3">
    <source>
        <dbReference type="ARBA" id="ARBA00023295"/>
    </source>
</evidence>
<dbReference type="Proteomes" id="UP000700596">
    <property type="component" value="Unassembled WGS sequence"/>
</dbReference>
<evidence type="ECO:0000256" key="2">
    <source>
        <dbReference type="ARBA" id="ARBA00022801"/>
    </source>
</evidence>
<evidence type="ECO:0000256" key="5">
    <source>
        <dbReference type="PIRSR" id="PIRSR606710-2"/>
    </source>
</evidence>